<dbReference type="Pfam" id="PF13568">
    <property type="entry name" value="OMP_b-brl_2"/>
    <property type="match status" value="1"/>
</dbReference>
<feature type="signal peptide" evidence="1">
    <location>
        <begin position="1"/>
        <end position="20"/>
    </location>
</feature>
<reference evidence="3 4" key="1">
    <citation type="submission" date="2016-10" db="EMBL/GenBank/DDBJ databases">
        <authorList>
            <person name="de Groot N.N."/>
        </authorList>
    </citation>
    <scope>NUCLEOTIDE SEQUENCE [LARGE SCALE GENOMIC DNA]</scope>
    <source>
        <strain evidence="3 4">CGMCC 1.10825</strain>
    </source>
</reference>
<name>A0A1H6KGV5_9FLAO</name>
<dbReference type="OrthoDB" id="959017at2"/>
<dbReference type="EMBL" id="FNXE01000013">
    <property type="protein sequence ID" value="SEH74761.1"/>
    <property type="molecule type" value="Genomic_DNA"/>
</dbReference>
<dbReference type="Proteomes" id="UP000199634">
    <property type="component" value="Unassembled WGS sequence"/>
</dbReference>
<keyword evidence="4" id="KW-1185">Reference proteome</keyword>
<evidence type="ECO:0000313" key="3">
    <source>
        <dbReference type="EMBL" id="SEH74761.1"/>
    </source>
</evidence>
<evidence type="ECO:0000256" key="1">
    <source>
        <dbReference type="SAM" id="SignalP"/>
    </source>
</evidence>
<gene>
    <name evidence="3" type="ORF">SAMN02927937_01190</name>
</gene>
<keyword evidence="1" id="KW-0732">Signal</keyword>
<feature type="domain" description="Outer membrane protein beta-barrel" evidence="2">
    <location>
        <begin position="39"/>
        <end position="205"/>
    </location>
</feature>
<organism evidence="3 4">
    <name type="scientific">Paenimyroides marinum</name>
    <dbReference type="NCBI Taxonomy" id="1159016"/>
    <lineage>
        <taxon>Bacteria</taxon>
        <taxon>Pseudomonadati</taxon>
        <taxon>Bacteroidota</taxon>
        <taxon>Flavobacteriia</taxon>
        <taxon>Flavobacteriales</taxon>
        <taxon>Flavobacteriaceae</taxon>
        <taxon>Paenimyroides</taxon>
    </lineage>
</organism>
<dbReference type="InterPro" id="IPR025665">
    <property type="entry name" value="Beta-barrel_OMP_2"/>
</dbReference>
<evidence type="ECO:0000313" key="4">
    <source>
        <dbReference type="Proteomes" id="UP000199634"/>
    </source>
</evidence>
<dbReference type="STRING" id="1159016.SAMN02927937_01190"/>
<dbReference type="RefSeq" id="WP_091097355.1">
    <property type="nucleotide sequence ID" value="NZ_FNXE01000013.1"/>
</dbReference>
<dbReference type="AlphaFoldDB" id="A0A1H6KGV5"/>
<evidence type="ECO:0000259" key="2">
    <source>
        <dbReference type="Pfam" id="PF13568"/>
    </source>
</evidence>
<protein>
    <submittedName>
        <fullName evidence="3">Outer membrane protein beta-barrel domain-containing protein</fullName>
    </submittedName>
</protein>
<proteinExistence type="predicted"/>
<accession>A0A1H6KGV5</accession>
<sequence>MKLFLNILFLLVSVTAISQATDSLPALDRTIKVTDPFYREDQFYVGITHSILRQNSDDFSQRTISIGTNFGFLRDIPLNKQRTVSIAPGFGFAFYNLRHNLVLTNENPVVFDIDNDPEKNVHKLSYIEIPIEIRWRNSKVHSHKFWRIYTGVKYSYLLNSTSKYKGTLGNQTFRGTDIFENSNIGVYVAAGFNTWNFYAYYGFKPLYKKDLINENINMLNVGLMFYIL</sequence>
<feature type="chain" id="PRO_5011491093" evidence="1">
    <location>
        <begin position="21"/>
        <end position="228"/>
    </location>
</feature>